<keyword evidence="2" id="KW-0175">Coiled coil</keyword>
<dbReference type="PaxDb" id="469381-Dpep_0528"/>
<dbReference type="Gene3D" id="2.40.50.100">
    <property type="match status" value="2"/>
</dbReference>
<organism evidence="4 5">
    <name type="scientific">Dethiosulfovibrio peptidovorans DSM 11002</name>
    <dbReference type="NCBI Taxonomy" id="469381"/>
    <lineage>
        <taxon>Bacteria</taxon>
        <taxon>Thermotogati</taxon>
        <taxon>Synergistota</taxon>
        <taxon>Synergistia</taxon>
        <taxon>Synergistales</taxon>
        <taxon>Dethiosulfovibrionaceae</taxon>
        <taxon>Dethiosulfovibrio</taxon>
    </lineage>
</organism>
<evidence type="ECO:0000256" key="2">
    <source>
        <dbReference type="SAM" id="Coils"/>
    </source>
</evidence>
<evidence type="ECO:0000259" key="3">
    <source>
        <dbReference type="Pfam" id="PF25881"/>
    </source>
</evidence>
<comment type="similarity">
    <text evidence="1">Belongs to the membrane fusion protein (MFP) (TC 8.A.1) family.</text>
</comment>
<sequence>MKSYKKLSRIYPLFLALALVAVLLGPRFFSRDGANRKPMAVRPVKSEVLRPINGDSVRTVPGRVRPSKRVDMAFRVSGPLVELPAREGDRVSKGDLLARIDPRDFRLALEQARGALSQAKANLDAMKKGARNEDLRSLEAQVASAQARAEEAEAQFRRFERLYQAKVISQSEYDRYRTAKVVAESSLAAARQELRKARKGARDEDIKAMESGIKSLEAREKAAAAALVDTELRAPFDGVVSSRMVENYQFLTARQPVIGLQSTSSVEIVADVPESAARLDPEDLDVWASFNFLPGRDFPLKLVEFSSVPDRETQTYRATFSMDIPEGVRLLPGMAVQVSARINRLGSEPVYRIPIEALLSGDQGPGVWTLGEDMRVHWASVEVVGLCDGRVDVSGDVVSGDRVVTAGVHSIREGQVVRLSEAAR</sequence>
<gene>
    <name evidence="4" type="ORF">Dpep_0528</name>
</gene>
<dbReference type="InterPro" id="IPR006143">
    <property type="entry name" value="RND_pump_MFP"/>
</dbReference>
<accession>D2Z4Z9</accession>
<dbReference type="RefSeq" id="WP_005659365.1">
    <property type="nucleotide sequence ID" value="NZ_ABTR02000001.1"/>
</dbReference>
<dbReference type="PANTHER" id="PTHR30469:SF20">
    <property type="entry name" value="EFFLUX RND TRANSPORTER PERIPLASMIC ADAPTOR SUBUNIT"/>
    <property type="match status" value="1"/>
</dbReference>
<dbReference type="Gene3D" id="2.40.420.20">
    <property type="match status" value="1"/>
</dbReference>
<proteinExistence type="inferred from homology"/>
<evidence type="ECO:0000313" key="4">
    <source>
        <dbReference type="EMBL" id="EFC90558.1"/>
    </source>
</evidence>
<dbReference type="OrthoDB" id="9813047at2"/>
<dbReference type="Gene3D" id="1.10.287.470">
    <property type="entry name" value="Helix hairpin bin"/>
    <property type="match status" value="1"/>
</dbReference>
<dbReference type="SUPFAM" id="SSF111369">
    <property type="entry name" value="HlyD-like secretion proteins"/>
    <property type="match status" value="2"/>
</dbReference>
<dbReference type="STRING" id="469381.Dpep_0528"/>
<dbReference type="AlphaFoldDB" id="D2Z4Z9"/>
<dbReference type="GO" id="GO:0015562">
    <property type="term" value="F:efflux transmembrane transporter activity"/>
    <property type="evidence" value="ECO:0007669"/>
    <property type="project" value="TreeGrafter"/>
</dbReference>
<evidence type="ECO:0000256" key="1">
    <source>
        <dbReference type="ARBA" id="ARBA00009477"/>
    </source>
</evidence>
<name>D2Z4Z9_9BACT</name>
<dbReference type="eggNOG" id="COG0845">
    <property type="taxonomic scope" value="Bacteria"/>
</dbReference>
<dbReference type="InterPro" id="IPR059052">
    <property type="entry name" value="HH_YbhG-like"/>
</dbReference>
<evidence type="ECO:0000313" key="5">
    <source>
        <dbReference type="Proteomes" id="UP000006427"/>
    </source>
</evidence>
<keyword evidence="5" id="KW-1185">Reference proteome</keyword>
<dbReference type="PANTHER" id="PTHR30469">
    <property type="entry name" value="MULTIDRUG RESISTANCE PROTEIN MDTA"/>
    <property type="match status" value="1"/>
</dbReference>
<feature type="coiled-coil region" evidence="2">
    <location>
        <begin position="109"/>
        <end position="162"/>
    </location>
</feature>
<dbReference type="Pfam" id="PF25881">
    <property type="entry name" value="HH_YBHG"/>
    <property type="match status" value="1"/>
</dbReference>
<dbReference type="Proteomes" id="UP000006427">
    <property type="component" value="Unassembled WGS sequence"/>
</dbReference>
<protein>
    <submittedName>
        <fullName evidence="4">Efflux transporter, RND family, MFP subunit</fullName>
    </submittedName>
</protein>
<feature type="domain" description="YbhG-like alpha-helical hairpin" evidence="3">
    <location>
        <begin position="100"/>
        <end position="218"/>
    </location>
</feature>
<reference evidence="4 5" key="1">
    <citation type="journal article" date="2010" name="Stand. Genomic Sci.">
        <title>Permanent draft genome sequence of Dethiosulfovibrio peptidovorans type strain (SEBR 4207).</title>
        <authorList>
            <person name="Labutti K."/>
            <person name="Mayilraj S."/>
            <person name="Clum A."/>
            <person name="Lucas S."/>
            <person name="Glavina Del Rio T."/>
            <person name="Nolan M."/>
            <person name="Tice H."/>
            <person name="Cheng J.F."/>
            <person name="Pitluck S."/>
            <person name="Liolios K."/>
            <person name="Ivanova N."/>
            <person name="Mavromatis K."/>
            <person name="Mikhailova N."/>
            <person name="Pati A."/>
            <person name="Goodwin L."/>
            <person name="Chen A."/>
            <person name="Palaniappan K."/>
            <person name="Land M."/>
            <person name="Hauser L."/>
            <person name="Chang Y.J."/>
            <person name="Jeffries C.D."/>
            <person name="Rohde M."/>
            <person name="Spring S."/>
            <person name="Goker M."/>
            <person name="Woyke T."/>
            <person name="Bristow J."/>
            <person name="Eisen J.A."/>
            <person name="Markowitz V."/>
            <person name="Hugenholtz P."/>
            <person name="Kyrpides N.C."/>
            <person name="Klenk H.P."/>
            <person name="Lapidus A."/>
        </authorList>
    </citation>
    <scope>NUCLEOTIDE SEQUENCE [LARGE SCALE GENOMIC DNA]</scope>
    <source>
        <strain evidence="4 5">DSM 11002</strain>
    </source>
</reference>
<comment type="caution">
    <text evidence="4">The sequence shown here is derived from an EMBL/GenBank/DDBJ whole genome shotgun (WGS) entry which is preliminary data.</text>
</comment>
<dbReference type="NCBIfam" id="TIGR01730">
    <property type="entry name" value="RND_mfp"/>
    <property type="match status" value="1"/>
</dbReference>
<dbReference type="EMBL" id="ABTR02000001">
    <property type="protein sequence ID" value="EFC90558.1"/>
    <property type="molecule type" value="Genomic_DNA"/>
</dbReference>
<dbReference type="GO" id="GO:1990281">
    <property type="term" value="C:efflux pump complex"/>
    <property type="evidence" value="ECO:0007669"/>
    <property type="project" value="TreeGrafter"/>
</dbReference>